<gene>
    <name evidence="1" type="ORF">EVAR_56757_1</name>
</gene>
<accession>A0A4C1XRA0</accession>
<organism evidence="1 2">
    <name type="scientific">Eumeta variegata</name>
    <name type="common">Bagworm moth</name>
    <name type="synonym">Eumeta japonica</name>
    <dbReference type="NCBI Taxonomy" id="151549"/>
    <lineage>
        <taxon>Eukaryota</taxon>
        <taxon>Metazoa</taxon>
        <taxon>Ecdysozoa</taxon>
        <taxon>Arthropoda</taxon>
        <taxon>Hexapoda</taxon>
        <taxon>Insecta</taxon>
        <taxon>Pterygota</taxon>
        <taxon>Neoptera</taxon>
        <taxon>Endopterygota</taxon>
        <taxon>Lepidoptera</taxon>
        <taxon>Glossata</taxon>
        <taxon>Ditrysia</taxon>
        <taxon>Tineoidea</taxon>
        <taxon>Psychidae</taxon>
        <taxon>Oiketicinae</taxon>
        <taxon>Eumeta</taxon>
    </lineage>
</organism>
<reference evidence="1 2" key="1">
    <citation type="journal article" date="2019" name="Commun. Biol.">
        <title>The bagworm genome reveals a unique fibroin gene that provides high tensile strength.</title>
        <authorList>
            <person name="Kono N."/>
            <person name="Nakamura H."/>
            <person name="Ohtoshi R."/>
            <person name="Tomita M."/>
            <person name="Numata K."/>
            <person name="Arakawa K."/>
        </authorList>
    </citation>
    <scope>NUCLEOTIDE SEQUENCE [LARGE SCALE GENOMIC DNA]</scope>
</reference>
<dbReference type="Proteomes" id="UP000299102">
    <property type="component" value="Unassembled WGS sequence"/>
</dbReference>
<name>A0A4C1XRA0_EUMVA</name>
<protein>
    <submittedName>
        <fullName evidence="1">Uncharacterized protein</fullName>
    </submittedName>
</protein>
<evidence type="ECO:0000313" key="1">
    <source>
        <dbReference type="EMBL" id="GBP64725.1"/>
    </source>
</evidence>
<proteinExistence type="predicted"/>
<dbReference type="EMBL" id="BGZK01000907">
    <property type="protein sequence ID" value="GBP64725.1"/>
    <property type="molecule type" value="Genomic_DNA"/>
</dbReference>
<comment type="caution">
    <text evidence="1">The sequence shown here is derived from an EMBL/GenBank/DDBJ whole genome shotgun (WGS) entry which is preliminary data.</text>
</comment>
<sequence length="148" mass="16746">MEITLWNVLSHFAVGSFKLPTGYSIPTQEAGSGQVTLLELRVSMDDDDQPPAIWWLTWIASMPVKSARKNTRCPTSGCKWSIYRPRFTSTSLHFCAPCLSLATSGSEYYTENGFSHMLLTPTETLTVVRQSHRLRHTVPATRFLFYVL</sequence>
<keyword evidence="2" id="KW-1185">Reference proteome</keyword>
<evidence type="ECO:0000313" key="2">
    <source>
        <dbReference type="Proteomes" id="UP000299102"/>
    </source>
</evidence>
<dbReference type="AlphaFoldDB" id="A0A4C1XRA0"/>